<comment type="caution">
    <text evidence="2">The sequence shown here is derived from an EMBL/GenBank/DDBJ whole genome shotgun (WGS) entry which is preliminary data.</text>
</comment>
<feature type="region of interest" description="Disordered" evidence="1">
    <location>
        <begin position="56"/>
        <end position="86"/>
    </location>
</feature>
<dbReference type="AlphaFoldDB" id="A0A6A4FL10"/>
<protein>
    <submittedName>
        <fullName evidence="2">Uncharacterized protein</fullName>
    </submittedName>
</protein>
<evidence type="ECO:0000256" key="1">
    <source>
        <dbReference type="SAM" id="MobiDB-lite"/>
    </source>
</evidence>
<proteinExistence type="predicted"/>
<accession>A0A6A4FL10</accession>
<reference evidence="2 3" key="1">
    <citation type="submission" date="2018-08" db="EMBL/GenBank/DDBJ databases">
        <title>Genomic investigation of the strawberry pathogen Phytophthora fragariae indicates pathogenicity is determined by transcriptional variation in three key races.</title>
        <authorList>
            <person name="Adams T.M."/>
            <person name="Armitage A.D."/>
            <person name="Sobczyk M.K."/>
            <person name="Bates H.J."/>
            <person name="Dunwell J.M."/>
            <person name="Nellist C.F."/>
            <person name="Harrison R.J."/>
        </authorList>
    </citation>
    <scope>NUCLEOTIDE SEQUENCE [LARGE SCALE GENOMIC DNA]</scope>
    <source>
        <strain evidence="2 3">SCRP333</strain>
    </source>
</reference>
<keyword evidence="3" id="KW-1185">Reference proteome</keyword>
<evidence type="ECO:0000313" key="3">
    <source>
        <dbReference type="Proteomes" id="UP000434957"/>
    </source>
</evidence>
<sequence length="407" mass="46153">MQQTISAVDVAFFAEAAAFLDKNDLMVGGAAYFGLPSTELIDLGLSPFCQDKTEKLSQSTRLRREKEAFRRQKQRQRRKAEREGLEQEALELSQQLKRLKQGIESNAGTCHASVQLSNHYWRDCAAKQRGEREKAESEQKRLVAATEAQATYIDHLTKMTQSRPEVLTLAGEEGEHKLRRVGDSDDAMFAALLQDVEACYARIDDSHRECDMDNLPIGITNSVHRGPNGEVDFFQHVNRFMQPFEFQDMCKSSWKLADHPHRTQDRQEYQGAAGLDDTIAVKFRLTRTLATGTKVSVLQRLVVRRFIENDRIFHVWKVYSEGEGILRGMHSDETSWCRFRSTPDGFGTWSEVLARQVPVTFSTVGSSEAVAEEFRQLVQEKMDEDAEQLSDALGGLILEDTLAILDV</sequence>
<evidence type="ECO:0000313" key="2">
    <source>
        <dbReference type="EMBL" id="KAE9338322.1"/>
    </source>
</evidence>
<name>A0A6A4FL10_9STRA</name>
<dbReference type="Proteomes" id="UP000434957">
    <property type="component" value="Unassembled WGS sequence"/>
</dbReference>
<organism evidence="2 3">
    <name type="scientific">Phytophthora rubi</name>
    <dbReference type="NCBI Taxonomy" id="129364"/>
    <lineage>
        <taxon>Eukaryota</taxon>
        <taxon>Sar</taxon>
        <taxon>Stramenopiles</taxon>
        <taxon>Oomycota</taxon>
        <taxon>Peronosporomycetes</taxon>
        <taxon>Peronosporales</taxon>
        <taxon>Peronosporaceae</taxon>
        <taxon>Phytophthora</taxon>
    </lineage>
</organism>
<gene>
    <name evidence="2" type="ORF">PR003_g11570</name>
</gene>
<dbReference type="EMBL" id="QXFT01000669">
    <property type="protein sequence ID" value="KAE9338322.1"/>
    <property type="molecule type" value="Genomic_DNA"/>
</dbReference>